<comment type="similarity">
    <text evidence="5">Belongs to the SAT4 family.</text>
</comment>
<dbReference type="Pfam" id="PF20684">
    <property type="entry name" value="Fung_rhodopsin"/>
    <property type="match status" value="1"/>
</dbReference>
<protein>
    <recommendedName>
        <fullName evidence="8">Rhodopsin domain-containing protein</fullName>
    </recommendedName>
</protein>
<dbReference type="InterPro" id="IPR052337">
    <property type="entry name" value="SAT4-like"/>
</dbReference>
<evidence type="ECO:0000256" key="4">
    <source>
        <dbReference type="ARBA" id="ARBA00023136"/>
    </source>
</evidence>
<feature type="transmembrane region" description="Helical" evidence="7">
    <location>
        <begin position="12"/>
        <end position="32"/>
    </location>
</feature>
<feature type="compositionally biased region" description="Low complexity" evidence="6">
    <location>
        <begin position="293"/>
        <end position="306"/>
    </location>
</feature>
<feature type="domain" description="Rhodopsin" evidence="8">
    <location>
        <begin position="29"/>
        <end position="269"/>
    </location>
</feature>
<dbReference type="Proteomes" id="UP000774617">
    <property type="component" value="Unassembled WGS sequence"/>
</dbReference>
<feature type="compositionally biased region" description="Acidic residues" evidence="6">
    <location>
        <begin position="384"/>
        <end position="401"/>
    </location>
</feature>
<keyword evidence="3 7" id="KW-1133">Transmembrane helix</keyword>
<evidence type="ECO:0000256" key="3">
    <source>
        <dbReference type="ARBA" id="ARBA00022989"/>
    </source>
</evidence>
<reference evidence="9 10" key="1">
    <citation type="journal article" date="2021" name="Nat. Commun.">
        <title>Genetic determinants of endophytism in the Arabidopsis root mycobiome.</title>
        <authorList>
            <person name="Mesny F."/>
            <person name="Miyauchi S."/>
            <person name="Thiergart T."/>
            <person name="Pickel B."/>
            <person name="Atanasova L."/>
            <person name="Karlsson M."/>
            <person name="Huettel B."/>
            <person name="Barry K.W."/>
            <person name="Haridas S."/>
            <person name="Chen C."/>
            <person name="Bauer D."/>
            <person name="Andreopoulos W."/>
            <person name="Pangilinan J."/>
            <person name="LaButti K."/>
            <person name="Riley R."/>
            <person name="Lipzen A."/>
            <person name="Clum A."/>
            <person name="Drula E."/>
            <person name="Henrissat B."/>
            <person name="Kohler A."/>
            <person name="Grigoriev I.V."/>
            <person name="Martin F.M."/>
            <person name="Hacquard S."/>
        </authorList>
    </citation>
    <scope>NUCLEOTIDE SEQUENCE [LARGE SCALE GENOMIC DNA]</scope>
    <source>
        <strain evidence="9 10">MPI-SDFR-AT-0080</strain>
    </source>
</reference>
<evidence type="ECO:0000256" key="7">
    <source>
        <dbReference type="SAM" id="Phobius"/>
    </source>
</evidence>
<evidence type="ECO:0000256" key="2">
    <source>
        <dbReference type="ARBA" id="ARBA00022692"/>
    </source>
</evidence>
<feature type="transmembrane region" description="Helical" evidence="7">
    <location>
        <begin position="84"/>
        <end position="110"/>
    </location>
</feature>
<dbReference type="EMBL" id="JAGTJR010000004">
    <property type="protein sequence ID" value="KAH7061472.1"/>
    <property type="molecule type" value="Genomic_DNA"/>
</dbReference>
<keyword evidence="2 7" id="KW-0812">Transmembrane</keyword>
<evidence type="ECO:0000313" key="9">
    <source>
        <dbReference type="EMBL" id="KAH7061472.1"/>
    </source>
</evidence>
<comment type="subcellular location">
    <subcellularLocation>
        <location evidence="1">Membrane</location>
        <topology evidence="1">Multi-pass membrane protein</topology>
    </subcellularLocation>
</comment>
<feature type="transmembrane region" description="Helical" evidence="7">
    <location>
        <begin position="122"/>
        <end position="143"/>
    </location>
</feature>
<evidence type="ECO:0000313" key="10">
    <source>
        <dbReference type="Proteomes" id="UP000774617"/>
    </source>
</evidence>
<dbReference type="PANTHER" id="PTHR33048:SF47">
    <property type="entry name" value="INTEGRAL MEMBRANE PROTEIN-RELATED"/>
    <property type="match status" value="1"/>
</dbReference>
<evidence type="ECO:0000256" key="6">
    <source>
        <dbReference type="SAM" id="MobiDB-lite"/>
    </source>
</evidence>
<evidence type="ECO:0000259" key="8">
    <source>
        <dbReference type="Pfam" id="PF20684"/>
    </source>
</evidence>
<evidence type="ECO:0000256" key="1">
    <source>
        <dbReference type="ARBA" id="ARBA00004141"/>
    </source>
</evidence>
<feature type="transmembrane region" description="Helical" evidence="7">
    <location>
        <begin position="44"/>
        <end position="64"/>
    </location>
</feature>
<dbReference type="PANTHER" id="PTHR33048">
    <property type="entry name" value="PTH11-LIKE INTEGRAL MEMBRANE PROTEIN (AFU_ORTHOLOGUE AFUA_5G11245)"/>
    <property type="match status" value="1"/>
</dbReference>
<organism evidence="9 10">
    <name type="scientific">Macrophomina phaseolina</name>
    <dbReference type="NCBI Taxonomy" id="35725"/>
    <lineage>
        <taxon>Eukaryota</taxon>
        <taxon>Fungi</taxon>
        <taxon>Dikarya</taxon>
        <taxon>Ascomycota</taxon>
        <taxon>Pezizomycotina</taxon>
        <taxon>Dothideomycetes</taxon>
        <taxon>Dothideomycetes incertae sedis</taxon>
        <taxon>Botryosphaeriales</taxon>
        <taxon>Botryosphaeriaceae</taxon>
        <taxon>Macrophomina</taxon>
    </lineage>
</organism>
<proteinExistence type="inferred from homology"/>
<feature type="transmembrane region" description="Helical" evidence="7">
    <location>
        <begin position="206"/>
        <end position="225"/>
    </location>
</feature>
<keyword evidence="4 7" id="KW-0472">Membrane</keyword>
<comment type="caution">
    <text evidence="9">The sequence shown here is derived from an EMBL/GenBank/DDBJ whole genome shotgun (WGS) entry which is preliminary data.</text>
</comment>
<accession>A0ABQ8GNY0</accession>
<sequence>MQHMDGRQLIMWDLSITLIIISSVFMVGRIYVRFFMLRTPGWDDYFAIAAWICLSGQASIELVATYNGSGKNMALVPADQMHTYFTLLPSAQLLYFLGTGFVRLSILAFLPRLNKERLFMTWVYVVGAGILILTFGAFFVLLFECRPVKALWDKTMPGAHCLAQSKEATLMYTHSGLSIFFDLVLLAMPMWVLHKKMIFSVRTIKVALVFAVGIFTIITGIVRLSTIVTINMAVNTTYNVTFAAVWTNLEGHTGLWVACFPALQPLARRLATRLGLRPSPGSKRSSSNRTNKPPSGSNGHSSTPSSIGLASFLSNWRRRREQQQQRAAGERVSNEYMVPAMSKRSSVAAVGEERVSEEQGRLGPAFLSAFVSGGGKRDSGAAGDLEENGYPEDEDEQEEERWDNVDFGVGEDDEGEEQDLESGEGLGHGPGPGPRAAMSSGLGGIMRTTVVRQESESRTSLYDRECLRRWQE</sequence>
<dbReference type="InterPro" id="IPR049326">
    <property type="entry name" value="Rhodopsin_dom_fungi"/>
</dbReference>
<gene>
    <name evidence="9" type="ORF">B0J12DRAFT_296761</name>
</gene>
<feature type="region of interest" description="Disordered" evidence="6">
    <location>
        <begin position="275"/>
        <end position="306"/>
    </location>
</feature>
<keyword evidence="10" id="KW-1185">Reference proteome</keyword>
<feature type="compositionally biased region" description="Polar residues" evidence="6">
    <location>
        <begin position="282"/>
        <end position="292"/>
    </location>
</feature>
<name>A0ABQ8GNY0_9PEZI</name>
<feature type="transmembrane region" description="Helical" evidence="7">
    <location>
        <begin position="175"/>
        <end position="194"/>
    </location>
</feature>
<evidence type="ECO:0000256" key="5">
    <source>
        <dbReference type="ARBA" id="ARBA00038359"/>
    </source>
</evidence>
<feature type="compositionally biased region" description="Acidic residues" evidence="6">
    <location>
        <begin position="409"/>
        <end position="422"/>
    </location>
</feature>
<feature type="region of interest" description="Disordered" evidence="6">
    <location>
        <begin position="373"/>
        <end position="444"/>
    </location>
</feature>